<keyword evidence="7" id="KW-0378">Hydrolase</keyword>
<reference evidence="11 12" key="1">
    <citation type="journal article" date="2016" name="Nat. Commun.">
        <title>Extremotolerant tardigrade genome and improved radiotolerance of human cultured cells by tardigrade-unique protein.</title>
        <authorList>
            <person name="Hashimoto T."/>
            <person name="Horikawa D.D."/>
            <person name="Saito Y."/>
            <person name="Kuwahara H."/>
            <person name="Kozuka-Hata H."/>
            <person name="Shin-I T."/>
            <person name="Minakuchi Y."/>
            <person name="Ohishi K."/>
            <person name="Motoyama A."/>
            <person name="Aizu T."/>
            <person name="Enomoto A."/>
            <person name="Kondo K."/>
            <person name="Tanaka S."/>
            <person name="Hara Y."/>
            <person name="Koshikawa S."/>
            <person name="Sagara H."/>
            <person name="Miura T."/>
            <person name="Yokobori S."/>
            <person name="Miyagawa K."/>
            <person name="Suzuki Y."/>
            <person name="Kubo T."/>
            <person name="Oyama M."/>
            <person name="Kohara Y."/>
            <person name="Fujiyama A."/>
            <person name="Arakawa K."/>
            <person name="Katayama T."/>
            <person name="Toyoda A."/>
            <person name="Kunieda T."/>
        </authorList>
    </citation>
    <scope>NUCLEOTIDE SEQUENCE [LARGE SCALE GENOMIC DNA]</scope>
    <source>
        <strain evidence="11 12">YOKOZUNA-1</strain>
    </source>
</reference>
<dbReference type="Pfam" id="PF00719">
    <property type="entry name" value="Pyrophosphatase"/>
    <property type="match status" value="1"/>
</dbReference>
<dbReference type="GO" id="GO:0005737">
    <property type="term" value="C:cytoplasm"/>
    <property type="evidence" value="ECO:0007669"/>
    <property type="project" value="UniProtKB-SubCell"/>
</dbReference>
<dbReference type="GO" id="GO:0004427">
    <property type="term" value="F:inorganic diphosphate phosphatase activity"/>
    <property type="evidence" value="ECO:0007669"/>
    <property type="project" value="UniProtKB-EC"/>
</dbReference>
<sequence>MFQRGYRFVSRCAPALKAYGPIFLAHHGISHQLTTSPATMAASRSYHCQEFGTLYKDDYRMFFMQDQKPISPFHDIPLFVDKDGKAVEANANTGIFNMVVEIPRWTNAKMEISRDEPLNPIKQDSKKNKPRFVHNVFPHKGYIWNYGAFPQTWEDPEHVSPETGCKGDRDPLDVCEIGFRVAKRGEVLQVKPLGIIALCDEGETDWKVIVIDVHDPLADELNDIEDVEKYMPGLIQTSVDWFRYYKIPDGKPPNTIAFDGQAKGREVATKVLYETHDYWRKLVMEKSSRGPEWSCLNTRCKGSPFMVSPDEVEKVMDKQGKQQPAAPWDPALDTWHFIDREAAENSVARK</sequence>
<dbReference type="STRING" id="947166.A0A1D1VGM3"/>
<dbReference type="OrthoDB" id="1608002at2759"/>
<dbReference type="InterPro" id="IPR008162">
    <property type="entry name" value="Pyrophosphatase"/>
</dbReference>
<gene>
    <name evidence="11" type="primary">RvY_10972-1</name>
    <name evidence="11" type="synonym">RvY_10972.1</name>
    <name evidence="11" type="ORF">RvY_10972</name>
</gene>
<dbReference type="GO" id="GO:0000287">
    <property type="term" value="F:magnesium ion binding"/>
    <property type="evidence" value="ECO:0007669"/>
    <property type="project" value="InterPro"/>
</dbReference>
<dbReference type="InterPro" id="IPR036649">
    <property type="entry name" value="Pyrophosphatase_sf"/>
</dbReference>
<evidence type="ECO:0000256" key="9">
    <source>
        <dbReference type="ARBA" id="ARBA00032535"/>
    </source>
</evidence>
<organism evidence="11 12">
    <name type="scientific">Ramazzottius varieornatus</name>
    <name type="common">Water bear</name>
    <name type="synonym">Tardigrade</name>
    <dbReference type="NCBI Taxonomy" id="947166"/>
    <lineage>
        <taxon>Eukaryota</taxon>
        <taxon>Metazoa</taxon>
        <taxon>Ecdysozoa</taxon>
        <taxon>Tardigrada</taxon>
        <taxon>Eutardigrada</taxon>
        <taxon>Parachela</taxon>
        <taxon>Hypsibioidea</taxon>
        <taxon>Ramazzottiidae</taxon>
        <taxon>Ramazzottius</taxon>
    </lineage>
</organism>
<evidence type="ECO:0000256" key="5">
    <source>
        <dbReference type="ARBA" id="ARBA00022490"/>
    </source>
</evidence>
<comment type="caution">
    <text evidence="11">The sequence shown here is derived from an EMBL/GenBank/DDBJ whole genome shotgun (WGS) entry which is preliminary data.</text>
</comment>
<evidence type="ECO:0000256" key="7">
    <source>
        <dbReference type="ARBA" id="ARBA00022801"/>
    </source>
</evidence>
<comment type="subcellular location">
    <subcellularLocation>
        <location evidence="2">Cytoplasm</location>
    </subcellularLocation>
</comment>
<dbReference type="FunFam" id="3.90.80.10:FF:000004">
    <property type="entry name" value="Inorganic pyrophosphatase"/>
    <property type="match status" value="1"/>
</dbReference>
<dbReference type="EMBL" id="BDGG01000005">
    <property type="protein sequence ID" value="GAV00071.1"/>
    <property type="molecule type" value="Genomic_DNA"/>
</dbReference>
<dbReference type="SUPFAM" id="SSF50324">
    <property type="entry name" value="Inorganic pyrophosphatase"/>
    <property type="match status" value="1"/>
</dbReference>
<evidence type="ECO:0000256" key="6">
    <source>
        <dbReference type="ARBA" id="ARBA00022723"/>
    </source>
</evidence>
<keyword evidence="6" id="KW-0479">Metal-binding</keyword>
<keyword evidence="5" id="KW-0963">Cytoplasm</keyword>
<evidence type="ECO:0000256" key="1">
    <source>
        <dbReference type="ARBA" id="ARBA00001946"/>
    </source>
</evidence>
<evidence type="ECO:0000256" key="4">
    <source>
        <dbReference type="ARBA" id="ARBA00012146"/>
    </source>
</evidence>
<evidence type="ECO:0000313" key="11">
    <source>
        <dbReference type="EMBL" id="GAV00071.1"/>
    </source>
</evidence>
<accession>A0A1D1VGM3</accession>
<dbReference type="CDD" id="cd00412">
    <property type="entry name" value="pyrophosphatase"/>
    <property type="match status" value="1"/>
</dbReference>
<evidence type="ECO:0000256" key="3">
    <source>
        <dbReference type="ARBA" id="ARBA00006220"/>
    </source>
</evidence>
<dbReference type="Proteomes" id="UP000186922">
    <property type="component" value="Unassembled WGS sequence"/>
</dbReference>
<keyword evidence="8" id="KW-0460">Magnesium</keyword>
<evidence type="ECO:0000256" key="10">
    <source>
        <dbReference type="ARBA" id="ARBA00040300"/>
    </source>
</evidence>
<keyword evidence="12" id="KW-1185">Reference proteome</keyword>
<protein>
    <recommendedName>
        <fullName evidence="10">Inorganic pyrophosphatase</fullName>
        <ecNumber evidence="4">3.6.1.1</ecNumber>
    </recommendedName>
    <alternativeName>
        <fullName evidence="9">Pyrophosphate phospho-hydrolase</fullName>
    </alternativeName>
</protein>
<comment type="similarity">
    <text evidence="3">Belongs to the PPase family.</text>
</comment>
<name>A0A1D1VGM3_RAMVA</name>
<dbReference type="EC" id="3.6.1.1" evidence="4"/>
<evidence type="ECO:0000256" key="2">
    <source>
        <dbReference type="ARBA" id="ARBA00004496"/>
    </source>
</evidence>
<dbReference type="PANTHER" id="PTHR10286">
    <property type="entry name" value="INORGANIC PYROPHOSPHATASE"/>
    <property type="match status" value="1"/>
</dbReference>
<evidence type="ECO:0000256" key="8">
    <source>
        <dbReference type="ARBA" id="ARBA00022842"/>
    </source>
</evidence>
<dbReference type="Gene3D" id="3.90.80.10">
    <property type="entry name" value="Inorganic pyrophosphatase"/>
    <property type="match status" value="1"/>
</dbReference>
<dbReference type="GO" id="GO:0006796">
    <property type="term" value="P:phosphate-containing compound metabolic process"/>
    <property type="evidence" value="ECO:0007669"/>
    <property type="project" value="InterPro"/>
</dbReference>
<proteinExistence type="inferred from homology"/>
<dbReference type="AlphaFoldDB" id="A0A1D1VGM3"/>
<comment type="cofactor">
    <cofactor evidence="1">
        <name>Mg(2+)</name>
        <dbReference type="ChEBI" id="CHEBI:18420"/>
    </cofactor>
</comment>
<evidence type="ECO:0000313" key="12">
    <source>
        <dbReference type="Proteomes" id="UP000186922"/>
    </source>
</evidence>